<gene>
    <name evidence="1" type="ORF">EYR41_005552</name>
</gene>
<evidence type="ECO:0000313" key="2">
    <source>
        <dbReference type="Proteomes" id="UP000297595"/>
    </source>
</evidence>
<protein>
    <submittedName>
        <fullName evidence="1">Uncharacterized protein</fullName>
    </submittedName>
</protein>
<dbReference type="EMBL" id="SOZJ01000003">
    <property type="protein sequence ID" value="TGJ69520.1"/>
    <property type="molecule type" value="Genomic_DNA"/>
</dbReference>
<reference evidence="1 2" key="1">
    <citation type="submission" date="2019-03" db="EMBL/GenBank/DDBJ databases">
        <title>Nematode-trapping fungi genome.</title>
        <authorList>
            <person name="Vidal-Diez De Ulzurrun G."/>
        </authorList>
    </citation>
    <scope>NUCLEOTIDE SEQUENCE [LARGE SCALE GENOMIC DNA]</scope>
    <source>
        <strain evidence="1 2">TWF154</strain>
    </source>
</reference>
<accession>A0A7C8JXU6</accession>
<sequence length="85" mass="9820">MKVMRGAGTPEHNNGYSLRFKFEDCIYRRWLYDEVEVNYLLKCLGICLGKRKSNNRNSKQVHGSKSVLVAALRINESAHRYGICL</sequence>
<dbReference type="Proteomes" id="UP000297595">
    <property type="component" value="Unassembled WGS sequence"/>
</dbReference>
<dbReference type="AlphaFoldDB" id="A0A7C8JXU6"/>
<organism evidence="1 2">
    <name type="scientific">Orbilia oligospora</name>
    <name type="common">Nematode-trapping fungus</name>
    <name type="synonym">Arthrobotrys oligospora</name>
    <dbReference type="NCBI Taxonomy" id="2813651"/>
    <lineage>
        <taxon>Eukaryota</taxon>
        <taxon>Fungi</taxon>
        <taxon>Dikarya</taxon>
        <taxon>Ascomycota</taxon>
        <taxon>Pezizomycotina</taxon>
        <taxon>Orbiliomycetes</taxon>
        <taxon>Orbiliales</taxon>
        <taxon>Orbiliaceae</taxon>
        <taxon>Orbilia</taxon>
    </lineage>
</organism>
<proteinExistence type="predicted"/>
<comment type="caution">
    <text evidence="1">The sequence shown here is derived from an EMBL/GenBank/DDBJ whole genome shotgun (WGS) entry which is preliminary data.</text>
</comment>
<evidence type="ECO:0000313" key="1">
    <source>
        <dbReference type="EMBL" id="TGJ69520.1"/>
    </source>
</evidence>
<name>A0A7C8JXU6_ORBOL</name>